<keyword evidence="1" id="KW-0328">Glycosyltransferase</keyword>
<evidence type="ECO:0000313" key="3">
    <source>
        <dbReference type="EMBL" id="ROH85491.1"/>
    </source>
</evidence>
<name>A0A3N0UZ18_9PROT</name>
<proteinExistence type="predicted"/>
<dbReference type="Pfam" id="PF01075">
    <property type="entry name" value="Glyco_transf_9"/>
    <property type="match status" value="1"/>
</dbReference>
<dbReference type="GO" id="GO:0009244">
    <property type="term" value="P:lipopolysaccharide core region biosynthetic process"/>
    <property type="evidence" value="ECO:0007669"/>
    <property type="project" value="TreeGrafter"/>
</dbReference>
<accession>A0A3N0UZ18</accession>
<keyword evidence="4" id="KW-1185">Reference proteome</keyword>
<evidence type="ECO:0000313" key="4">
    <source>
        <dbReference type="Proteomes" id="UP000275137"/>
    </source>
</evidence>
<comment type="caution">
    <text evidence="3">The sequence shown here is derived from an EMBL/GenBank/DDBJ whole genome shotgun (WGS) entry which is preliminary data.</text>
</comment>
<evidence type="ECO:0000256" key="2">
    <source>
        <dbReference type="ARBA" id="ARBA00022679"/>
    </source>
</evidence>
<dbReference type="Proteomes" id="UP000275137">
    <property type="component" value="Unassembled WGS sequence"/>
</dbReference>
<dbReference type="GO" id="GO:0008713">
    <property type="term" value="F:ADP-heptose-lipopolysaccharide heptosyltransferase activity"/>
    <property type="evidence" value="ECO:0007669"/>
    <property type="project" value="TreeGrafter"/>
</dbReference>
<dbReference type="AlphaFoldDB" id="A0A3N0UZ18"/>
<gene>
    <name evidence="3" type="ORF">ED236_09920</name>
</gene>
<dbReference type="CDD" id="cd03789">
    <property type="entry name" value="GT9_LPS_heptosyltransferase"/>
    <property type="match status" value="1"/>
</dbReference>
<dbReference type="InterPro" id="IPR002201">
    <property type="entry name" value="Glyco_trans_9"/>
</dbReference>
<dbReference type="PANTHER" id="PTHR30160">
    <property type="entry name" value="TETRAACYLDISACCHARIDE 4'-KINASE-RELATED"/>
    <property type="match status" value="1"/>
</dbReference>
<evidence type="ECO:0000256" key="1">
    <source>
        <dbReference type="ARBA" id="ARBA00022676"/>
    </source>
</evidence>
<dbReference type="GO" id="GO:0005829">
    <property type="term" value="C:cytosol"/>
    <property type="evidence" value="ECO:0007669"/>
    <property type="project" value="TreeGrafter"/>
</dbReference>
<organism evidence="3 4">
    <name type="scientific">Pseudomethylobacillus aquaticus</name>
    <dbReference type="NCBI Taxonomy" id="2676064"/>
    <lineage>
        <taxon>Bacteria</taxon>
        <taxon>Pseudomonadati</taxon>
        <taxon>Pseudomonadota</taxon>
        <taxon>Betaproteobacteria</taxon>
        <taxon>Nitrosomonadales</taxon>
        <taxon>Methylophilaceae</taxon>
        <taxon>Pseudomethylobacillus</taxon>
    </lineage>
</organism>
<reference evidence="3 4" key="1">
    <citation type="submission" date="2018-10" db="EMBL/GenBank/DDBJ databases">
        <authorList>
            <person name="Chen W.-M."/>
        </authorList>
    </citation>
    <scope>NUCLEOTIDE SEQUENCE [LARGE SCALE GENOMIC DNA]</scope>
    <source>
        <strain evidence="3 4">H-5</strain>
    </source>
</reference>
<sequence length="331" mass="35876">MNQDNQQRLQDGARILVLTSSSTGNNVFCTPAISLLRRRFPHNRIDVAALSKLSAEVFENNPDVGQVHVVKHARALDKLAPGYDSILALNVNALKKMKGAKATMLTVGPLSENLHHAEQLLQFVAGLAGVEVLESDRRYVVSGKPFVGKLALDPASLAADSLLVNIHLGCGRTLLHGWKFFYRSRANDKKMWPIQSYVELGKQLIAANPRIRIVLTGTANEAYLARQFCRLVPGSINLAGKTTVPQLTALMKSLSLFIAHDCGVLHIAAASAVPIVALFGPTNEVLTGPYPLRPQHRLLKKPSMTDITPAEASAAAIELMTAFPRTLTQAS</sequence>
<dbReference type="Gene3D" id="3.40.50.2000">
    <property type="entry name" value="Glycogen Phosphorylase B"/>
    <property type="match status" value="2"/>
</dbReference>
<protein>
    <submittedName>
        <fullName evidence="3">Glycosyltransferase family 9 protein</fullName>
    </submittedName>
</protein>
<keyword evidence="2 3" id="KW-0808">Transferase</keyword>
<dbReference type="EMBL" id="RJVP01000005">
    <property type="protein sequence ID" value="ROH85491.1"/>
    <property type="molecule type" value="Genomic_DNA"/>
</dbReference>
<dbReference type="SUPFAM" id="SSF53756">
    <property type="entry name" value="UDP-Glycosyltransferase/glycogen phosphorylase"/>
    <property type="match status" value="1"/>
</dbReference>
<dbReference type="InterPro" id="IPR051199">
    <property type="entry name" value="LPS_LOS_Heptosyltrfase"/>
</dbReference>
<dbReference type="RefSeq" id="WP_123237810.1">
    <property type="nucleotide sequence ID" value="NZ_RJVP01000005.1"/>
</dbReference>